<dbReference type="Proteomes" id="UP000092993">
    <property type="component" value="Unassembled WGS sequence"/>
</dbReference>
<keyword evidence="1" id="KW-0472">Membrane</keyword>
<dbReference type="STRING" id="5627.A0A1C7LZ09"/>
<gene>
    <name evidence="2" type="ORF">A0H81_10458</name>
</gene>
<evidence type="ECO:0000256" key="1">
    <source>
        <dbReference type="SAM" id="Phobius"/>
    </source>
</evidence>
<feature type="transmembrane region" description="Helical" evidence="1">
    <location>
        <begin position="198"/>
        <end position="221"/>
    </location>
</feature>
<protein>
    <recommendedName>
        <fullName evidence="4">Non-ribosomal peptide synthetase</fullName>
    </recommendedName>
</protein>
<keyword evidence="3" id="KW-1185">Reference proteome</keyword>
<dbReference type="OMA" id="FGMTVFI"/>
<keyword evidence="1" id="KW-0812">Transmembrane</keyword>
<feature type="transmembrane region" description="Helical" evidence="1">
    <location>
        <begin position="153"/>
        <end position="183"/>
    </location>
</feature>
<dbReference type="PANTHER" id="PTHR33927">
    <property type="entry name" value="TRANSMEMBRANE PROTEIN"/>
    <property type="match status" value="1"/>
</dbReference>
<dbReference type="EMBL" id="LUGG01000015">
    <property type="protein sequence ID" value="OBZ69953.1"/>
    <property type="molecule type" value="Genomic_DNA"/>
</dbReference>
<evidence type="ECO:0000313" key="3">
    <source>
        <dbReference type="Proteomes" id="UP000092993"/>
    </source>
</evidence>
<feature type="transmembrane region" description="Helical" evidence="1">
    <location>
        <begin position="89"/>
        <end position="109"/>
    </location>
</feature>
<dbReference type="PANTHER" id="PTHR33927:SF1">
    <property type="entry name" value="TRANSMEMBRANE PROTEIN"/>
    <property type="match status" value="1"/>
</dbReference>
<evidence type="ECO:0008006" key="4">
    <source>
        <dbReference type="Google" id="ProtNLM"/>
    </source>
</evidence>
<keyword evidence="1" id="KW-1133">Transmembrane helix</keyword>
<proteinExistence type="predicted"/>
<feature type="transmembrane region" description="Helical" evidence="1">
    <location>
        <begin position="297"/>
        <end position="314"/>
    </location>
</feature>
<name>A0A1C7LZ09_GRIFR</name>
<dbReference type="OrthoDB" id="3142841at2759"/>
<feature type="transmembrane region" description="Helical" evidence="1">
    <location>
        <begin position="115"/>
        <end position="132"/>
    </location>
</feature>
<comment type="caution">
    <text evidence="2">The sequence shown here is derived from an EMBL/GenBank/DDBJ whole genome shotgun (WGS) entry which is preliminary data.</text>
</comment>
<reference evidence="2 3" key="1">
    <citation type="submission" date="2016-03" db="EMBL/GenBank/DDBJ databases">
        <title>Whole genome sequencing of Grifola frondosa 9006-11.</title>
        <authorList>
            <person name="Min B."/>
            <person name="Park H."/>
            <person name="Kim J.-G."/>
            <person name="Cho H."/>
            <person name="Oh Y.-L."/>
            <person name="Kong W.-S."/>
            <person name="Choi I.-G."/>
        </authorList>
    </citation>
    <scope>NUCLEOTIDE SEQUENCE [LARGE SCALE GENOMIC DNA]</scope>
    <source>
        <strain evidence="2 3">9006-11</strain>
    </source>
</reference>
<accession>A0A1C7LZ09</accession>
<evidence type="ECO:0000313" key="2">
    <source>
        <dbReference type="EMBL" id="OBZ69953.1"/>
    </source>
</evidence>
<dbReference type="AlphaFoldDB" id="A0A1C7LZ09"/>
<sequence>MLSPTITDDAEKGTLDTLVRPPSLPVSAKAVIQTAIMDVASQPGMDEKNVERSSLPALVQAKKDGASSKKPRLSHWQRFQLWFNAYRKFYFMVTTINGVALLLAALNIWKYPRTYTGAFVLGNLLFAILMRNELFGRMLYLIVNTCFAKWPPLWFRLGCTSALQHLGGIHSGCATSGFAWLIFRVTLIFIDHKDNHDAVLIMGVVTNLFVSISILSAFPWVRNTHHKYRVRATPSFHRLVSTQFPIWKHSARVAYSRRTFRLGLLSTWVFVVLGDSYDLDTHSWNPNGIHIIHQQDFWFAFGMTVFILIPWFTVREVKVDIEVPSPKVAILRFERGMQQGLLARISRSSIMEYHAFGIISEGTHAKYHYLICGVQGDFTRSLVNDPPTHIWTRQLKFAGVSNTSTLYTRGIRVCTGTGLGAALSTCLQNPNWYLIWIGSDQEKTFGPTISGLIRRHIEPERVCLWDSKARGGRPDVMKLVKDAYTSWGAEVVLITSNWGGNKEIMEGCKEAGIPAFGTLWDF</sequence>
<organism evidence="2 3">
    <name type="scientific">Grifola frondosa</name>
    <name type="common">Maitake</name>
    <name type="synonym">Polyporus frondosus</name>
    <dbReference type="NCBI Taxonomy" id="5627"/>
    <lineage>
        <taxon>Eukaryota</taxon>
        <taxon>Fungi</taxon>
        <taxon>Dikarya</taxon>
        <taxon>Basidiomycota</taxon>
        <taxon>Agaricomycotina</taxon>
        <taxon>Agaricomycetes</taxon>
        <taxon>Polyporales</taxon>
        <taxon>Grifolaceae</taxon>
        <taxon>Grifola</taxon>
    </lineage>
</organism>
<dbReference type="InterPro" id="IPR052979">
    <property type="entry name" value="Adenylate-forming_domain"/>
</dbReference>